<dbReference type="EMBL" id="LWDD02002256">
    <property type="protein sequence ID" value="KAE8241607.1"/>
    <property type="molecule type" value="Genomic_DNA"/>
</dbReference>
<protein>
    <submittedName>
        <fullName evidence="1">Uncharacterized protein</fullName>
    </submittedName>
</protein>
<gene>
    <name evidence="1" type="ORF">A4X03_0g8120</name>
</gene>
<comment type="caution">
    <text evidence="1">The sequence shown here is derived from an EMBL/GenBank/DDBJ whole genome shotgun (WGS) entry which is preliminary data.</text>
</comment>
<reference evidence="1" key="1">
    <citation type="submission" date="2016-04" db="EMBL/GenBank/DDBJ databases">
        <authorList>
            <person name="Nguyen H.D."/>
            <person name="Kesanakurti P."/>
            <person name="Cullis J."/>
            <person name="Levesque C.A."/>
            <person name="Hambleton S."/>
        </authorList>
    </citation>
    <scope>NUCLEOTIDE SEQUENCE</scope>
    <source>
        <strain evidence="1">DAOMC 238032</strain>
    </source>
</reference>
<proteinExistence type="predicted"/>
<sequence length="213" mass="20541">MSERLCCSGQVGEAPDPALQEDQFRLGEVLQIPGQKFRWEIRFLCLGAAGGAAGDTGATATGVAAADGARAAVAFAAAAPSGAGAAAGGGAAAEASAAAGAGGGVAAGASAGCGAAAGGSAAAAAVADGGAAGDTGEVAAATLIWMTQAQRAFESKIKVLRTDNGTEYGLRKQGLPSLVTKGRCGSTCTRDGQTLPTFTPLEPKPGYVRLSPE</sequence>
<evidence type="ECO:0000313" key="2">
    <source>
        <dbReference type="Proteomes" id="UP000077671"/>
    </source>
</evidence>
<reference evidence="1" key="2">
    <citation type="journal article" date="2019" name="IMA Fungus">
        <title>Genome sequencing and comparison of five Tilletia species to identify candidate genes for the detection of regulated species infecting wheat.</title>
        <authorList>
            <person name="Nguyen H.D.T."/>
            <person name="Sultana T."/>
            <person name="Kesanakurti P."/>
            <person name="Hambleton S."/>
        </authorList>
    </citation>
    <scope>NUCLEOTIDE SEQUENCE</scope>
    <source>
        <strain evidence="1">DAOMC 238032</strain>
    </source>
</reference>
<name>A0A177T337_9BASI</name>
<dbReference type="Proteomes" id="UP000077671">
    <property type="component" value="Unassembled WGS sequence"/>
</dbReference>
<dbReference type="AlphaFoldDB" id="A0A177T337"/>
<accession>A0A177T337</accession>
<organism evidence="1 2">
    <name type="scientific">Tilletia caries</name>
    <name type="common">wheat bunt fungus</name>
    <dbReference type="NCBI Taxonomy" id="13290"/>
    <lineage>
        <taxon>Eukaryota</taxon>
        <taxon>Fungi</taxon>
        <taxon>Dikarya</taxon>
        <taxon>Basidiomycota</taxon>
        <taxon>Ustilaginomycotina</taxon>
        <taxon>Exobasidiomycetes</taxon>
        <taxon>Tilletiales</taxon>
        <taxon>Tilletiaceae</taxon>
        <taxon>Tilletia</taxon>
    </lineage>
</organism>
<evidence type="ECO:0000313" key="1">
    <source>
        <dbReference type="EMBL" id="KAE8241607.1"/>
    </source>
</evidence>